<accession>A0ABQ5YEF5</accession>
<name>A0ABQ5YEF5_9NEIS</name>
<evidence type="ECO:0000256" key="2">
    <source>
        <dbReference type="SAM" id="Phobius"/>
    </source>
</evidence>
<keyword evidence="2" id="KW-0472">Membrane</keyword>
<dbReference type="RefSeq" id="WP_284196426.1">
    <property type="nucleotide sequence ID" value="NZ_BSOG01000002.1"/>
</dbReference>
<feature type="transmembrane region" description="Helical" evidence="2">
    <location>
        <begin position="382"/>
        <end position="406"/>
    </location>
</feature>
<organism evidence="3 4">
    <name type="scientific">Chitinimonas prasina</name>
    <dbReference type="NCBI Taxonomy" id="1434937"/>
    <lineage>
        <taxon>Bacteria</taxon>
        <taxon>Pseudomonadati</taxon>
        <taxon>Pseudomonadota</taxon>
        <taxon>Betaproteobacteria</taxon>
        <taxon>Neisseriales</taxon>
        <taxon>Chitinibacteraceae</taxon>
        <taxon>Chitinimonas</taxon>
    </lineage>
</organism>
<proteinExistence type="inferred from homology"/>
<feature type="transmembrane region" description="Helical" evidence="2">
    <location>
        <begin position="307"/>
        <end position="327"/>
    </location>
</feature>
<dbReference type="Gene3D" id="1.20.1250.20">
    <property type="entry name" value="MFS general substrate transporter like domains"/>
    <property type="match status" value="2"/>
</dbReference>
<feature type="transmembrane region" description="Helical" evidence="2">
    <location>
        <begin position="174"/>
        <end position="195"/>
    </location>
</feature>
<keyword evidence="4" id="KW-1185">Reference proteome</keyword>
<dbReference type="SUPFAM" id="SSF103473">
    <property type="entry name" value="MFS general substrate transporter"/>
    <property type="match status" value="1"/>
</dbReference>
<dbReference type="PANTHER" id="PTHR11328">
    <property type="entry name" value="MAJOR FACILITATOR SUPERFAMILY DOMAIN-CONTAINING PROTEIN"/>
    <property type="match status" value="1"/>
</dbReference>
<dbReference type="EMBL" id="BSOG01000002">
    <property type="protein sequence ID" value="GLR13320.1"/>
    <property type="molecule type" value="Genomic_DNA"/>
</dbReference>
<protein>
    <submittedName>
        <fullName evidence="3">MFS transporter</fullName>
    </submittedName>
</protein>
<dbReference type="InterPro" id="IPR039672">
    <property type="entry name" value="MFS_2"/>
</dbReference>
<keyword evidence="2" id="KW-0812">Transmembrane</keyword>
<feature type="transmembrane region" description="Helical" evidence="2">
    <location>
        <begin position="148"/>
        <end position="168"/>
    </location>
</feature>
<feature type="transmembrane region" description="Helical" evidence="2">
    <location>
        <begin position="73"/>
        <end position="93"/>
    </location>
</feature>
<evidence type="ECO:0000313" key="4">
    <source>
        <dbReference type="Proteomes" id="UP001156706"/>
    </source>
</evidence>
<feature type="transmembrane region" description="Helical" evidence="2">
    <location>
        <begin position="224"/>
        <end position="245"/>
    </location>
</feature>
<sequence length="422" mass="44773">MKTTGLLAYAALGWPLAMAALPVYVTAPQFYGAELGLNLASLGLVLFLARLVDTVQDPWLGRLVDAWQHKPAGWRRLMLLGGATLAASLFALFTPPQLASWGLHAWLAVCLVVVYTAHSLVNICYLAWGARLTDEVDARSRVTAWREATGLAGVLLASVLPVWLVQQFGARLGYSVYALVFAVVLLMALAYTLHWSPPPLLPPKRAGSNWRQLLQPPAIRRLMLIYLINSLAVALPATLVLFYIADVLQAPAAAGGLLLVYFLAGALTLPCWVMLADRIGKARAWLVGMVLGSCAFFWAASLGSGDVWQFGLVCLLSGMALGADLALPPALLADLIPSGLRQDTGLYFGFWAMLGKLALALAAGLALPLLHGLGYVPGSSAAAGALAMIYAGVPCVLKLFNGLLLLGSSTAFNPQPLPEPTP</sequence>
<dbReference type="InterPro" id="IPR036259">
    <property type="entry name" value="MFS_trans_sf"/>
</dbReference>
<evidence type="ECO:0000256" key="1">
    <source>
        <dbReference type="ARBA" id="ARBA00009617"/>
    </source>
</evidence>
<reference evidence="4" key="1">
    <citation type="journal article" date="2019" name="Int. J. Syst. Evol. Microbiol.">
        <title>The Global Catalogue of Microorganisms (GCM) 10K type strain sequencing project: providing services to taxonomists for standard genome sequencing and annotation.</title>
        <authorList>
            <consortium name="The Broad Institute Genomics Platform"/>
            <consortium name="The Broad Institute Genome Sequencing Center for Infectious Disease"/>
            <person name="Wu L."/>
            <person name="Ma J."/>
        </authorList>
    </citation>
    <scope>NUCLEOTIDE SEQUENCE [LARGE SCALE GENOMIC DNA]</scope>
    <source>
        <strain evidence="4">NBRC 110044</strain>
    </source>
</reference>
<comment type="similarity">
    <text evidence="1">Belongs to the sodium:galactoside symporter (TC 2.A.2) family.</text>
</comment>
<comment type="caution">
    <text evidence="3">The sequence shown here is derived from an EMBL/GenBank/DDBJ whole genome shotgun (WGS) entry which is preliminary data.</text>
</comment>
<feature type="transmembrane region" description="Helical" evidence="2">
    <location>
        <begin position="282"/>
        <end position="301"/>
    </location>
</feature>
<dbReference type="Proteomes" id="UP001156706">
    <property type="component" value="Unassembled WGS sequence"/>
</dbReference>
<dbReference type="PANTHER" id="PTHR11328:SF24">
    <property type="entry name" value="MAJOR FACILITATOR SUPERFAMILY (MFS) PROFILE DOMAIN-CONTAINING PROTEIN"/>
    <property type="match status" value="1"/>
</dbReference>
<gene>
    <name evidence="3" type="ORF">GCM10007907_21100</name>
</gene>
<feature type="transmembrane region" description="Helical" evidence="2">
    <location>
        <begin position="251"/>
        <end position="275"/>
    </location>
</feature>
<feature type="transmembrane region" description="Helical" evidence="2">
    <location>
        <begin position="35"/>
        <end position="52"/>
    </location>
</feature>
<evidence type="ECO:0000313" key="3">
    <source>
        <dbReference type="EMBL" id="GLR13320.1"/>
    </source>
</evidence>
<dbReference type="Pfam" id="PF13347">
    <property type="entry name" value="MFS_2"/>
    <property type="match status" value="1"/>
</dbReference>
<keyword evidence="2" id="KW-1133">Transmembrane helix</keyword>
<feature type="transmembrane region" description="Helical" evidence="2">
    <location>
        <begin position="105"/>
        <end position="128"/>
    </location>
</feature>
<feature type="transmembrane region" description="Helical" evidence="2">
    <location>
        <begin position="348"/>
        <end position="370"/>
    </location>
</feature>